<accession>A0ABU6D8A5</accession>
<feature type="chain" id="PRO_5045097467" description="Photosynthesis system II assembly factor Ycf48/Hcf136-like domain-containing protein" evidence="1">
    <location>
        <begin position="26"/>
        <end position="351"/>
    </location>
</feature>
<dbReference type="PANTHER" id="PTHR47199">
    <property type="entry name" value="PHOTOSYSTEM II STABILITY/ASSEMBLY FACTOR HCF136, CHLOROPLASTIC"/>
    <property type="match status" value="1"/>
</dbReference>
<dbReference type="CDD" id="cd15482">
    <property type="entry name" value="Sialidase_non-viral"/>
    <property type="match status" value="2"/>
</dbReference>
<evidence type="ECO:0008006" key="4">
    <source>
        <dbReference type="Google" id="ProtNLM"/>
    </source>
</evidence>
<protein>
    <recommendedName>
        <fullName evidence="4">Photosynthesis system II assembly factor Ycf48/Hcf136-like domain-containing protein</fullName>
    </recommendedName>
</protein>
<name>A0ABU6D8A5_9BACL</name>
<organism evidence="2 3">
    <name type="scientific">Paenibacillus chondroitinus</name>
    <dbReference type="NCBI Taxonomy" id="59842"/>
    <lineage>
        <taxon>Bacteria</taxon>
        <taxon>Bacillati</taxon>
        <taxon>Bacillota</taxon>
        <taxon>Bacilli</taxon>
        <taxon>Bacillales</taxon>
        <taxon>Paenibacillaceae</taxon>
        <taxon>Paenibacillus</taxon>
    </lineage>
</organism>
<evidence type="ECO:0000313" key="2">
    <source>
        <dbReference type="EMBL" id="MEB4793146.1"/>
    </source>
</evidence>
<dbReference type="SUPFAM" id="SSF110296">
    <property type="entry name" value="Oligoxyloglucan reducing end-specific cellobiohydrolase"/>
    <property type="match status" value="1"/>
</dbReference>
<dbReference type="Gene3D" id="2.130.10.10">
    <property type="entry name" value="YVTN repeat-like/Quinoprotein amine dehydrogenase"/>
    <property type="match status" value="2"/>
</dbReference>
<feature type="signal peptide" evidence="1">
    <location>
        <begin position="1"/>
        <end position="25"/>
    </location>
</feature>
<gene>
    <name evidence="2" type="ORF">P5G65_04505</name>
</gene>
<reference evidence="2 3" key="1">
    <citation type="submission" date="2023-03" db="EMBL/GenBank/DDBJ databases">
        <title>Bacillus Genome Sequencing.</title>
        <authorList>
            <person name="Dunlap C."/>
        </authorList>
    </citation>
    <scope>NUCLEOTIDE SEQUENCE [LARGE SCALE GENOMIC DNA]</scope>
    <source>
        <strain evidence="2 3">NRS-1351</strain>
    </source>
</reference>
<sequence>MIALMNNKKLMILIVFVLCAGCFHEQTSTLPTTATQSTKPDKQISGLSVISGENIQVHDENVHKPNVPSKAITFVNELQGYGITSGKGKASLMQTGDGGTTWKPLRGIDALAAPSMLSFLDSQTGWLLTSESKDQESELSLTADGGQTWEVIAQDLPVLEAEKEIMFFRFFDRQNGLIAVRNGKDLVLLRTQDGGITWLASNRIPMPSEGVVTFLSSSEGWFVGSSSFQSPSEKNKAAVTLYRMTDGESWEEAGKISTSLVPKALSFVDTAHGFVLLQTNQQNRAQGQERQLLRTGDGGKTWSQHTFPAAFQPLDLNLQVSFVTTSNGWLWDARNLWKTKDGGLNWQLLTP</sequence>
<dbReference type="Proteomes" id="UP001355653">
    <property type="component" value="Unassembled WGS sequence"/>
</dbReference>
<keyword evidence="1" id="KW-0732">Signal</keyword>
<evidence type="ECO:0000256" key="1">
    <source>
        <dbReference type="SAM" id="SignalP"/>
    </source>
</evidence>
<evidence type="ECO:0000313" key="3">
    <source>
        <dbReference type="Proteomes" id="UP001355653"/>
    </source>
</evidence>
<dbReference type="InterPro" id="IPR015943">
    <property type="entry name" value="WD40/YVTN_repeat-like_dom_sf"/>
</dbReference>
<dbReference type="RefSeq" id="WP_127452249.1">
    <property type="nucleotide sequence ID" value="NZ_JAROBY010000008.1"/>
</dbReference>
<keyword evidence="3" id="KW-1185">Reference proteome</keyword>
<comment type="caution">
    <text evidence="2">The sequence shown here is derived from an EMBL/GenBank/DDBJ whole genome shotgun (WGS) entry which is preliminary data.</text>
</comment>
<proteinExistence type="predicted"/>
<dbReference type="PANTHER" id="PTHR47199:SF2">
    <property type="entry name" value="PHOTOSYSTEM II STABILITY_ASSEMBLY FACTOR HCF136, CHLOROPLASTIC"/>
    <property type="match status" value="1"/>
</dbReference>
<dbReference type="EMBL" id="JAROBY010000008">
    <property type="protein sequence ID" value="MEB4793146.1"/>
    <property type="molecule type" value="Genomic_DNA"/>
</dbReference>